<accession>A0A7W7VBG1</accession>
<evidence type="ECO:0000313" key="4">
    <source>
        <dbReference type="EMBL" id="MBB4903931.1"/>
    </source>
</evidence>
<dbReference type="AlphaFoldDB" id="A0A7W7VBG1"/>
<feature type="transmembrane region" description="Helical" evidence="2">
    <location>
        <begin position="804"/>
        <end position="827"/>
    </location>
</feature>
<feature type="transmembrane region" description="Helical" evidence="2">
    <location>
        <begin position="480"/>
        <end position="499"/>
    </location>
</feature>
<organism evidence="4 5">
    <name type="scientific">Actinophytocola algeriensis</name>
    <dbReference type="NCBI Taxonomy" id="1768010"/>
    <lineage>
        <taxon>Bacteria</taxon>
        <taxon>Bacillati</taxon>
        <taxon>Actinomycetota</taxon>
        <taxon>Actinomycetes</taxon>
        <taxon>Pseudonocardiales</taxon>
        <taxon>Pseudonocardiaceae</taxon>
    </lineage>
</organism>
<dbReference type="Proteomes" id="UP000520767">
    <property type="component" value="Unassembled WGS sequence"/>
</dbReference>
<dbReference type="RefSeq" id="WP_184808248.1">
    <property type="nucleotide sequence ID" value="NZ_JACHJQ010000001.1"/>
</dbReference>
<dbReference type="GO" id="GO:0016740">
    <property type="term" value="F:transferase activity"/>
    <property type="evidence" value="ECO:0007669"/>
    <property type="project" value="UniProtKB-KW"/>
</dbReference>
<feature type="region of interest" description="Disordered" evidence="1">
    <location>
        <begin position="438"/>
        <end position="459"/>
    </location>
</feature>
<evidence type="ECO:0000256" key="1">
    <source>
        <dbReference type="SAM" id="MobiDB-lite"/>
    </source>
</evidence>
<dbReference type="InterPro" id="IPR050834">
    <property type="entry name" value="Glycosyltransf_2"/>
</dbReference>
<feature type="transmembrane region" description="Helical" evidence="2">
    <location>
        <begin position="669"/>
        <end position="686"/>
    </location>
</feature>
<proteinExistence type="predicted"/>
<feature type="transmembrane region" description="Helical" evidence="2">
    <location>
        <begin position="563"/>
        <end position="583"/>
    </location>
</feature>
<feature type="transmembrane region" description="Helical" evidence="2">
    <location>
        <begin position="693"/>
        <end position="712"/>
    </location>
</feature>
<feature type="transmembrane region" description="Helical" evidence="2">
    <location>
        <begin position="618"/>
        <end position="637"/>
    </location>
</feature>
<sequence>MPRIGSRGTTPVLRTAPVLAVLVCHDGEEWLPTALSALRASAPRPRHVLAVDTGSVDGTPRLLSDAARGEDRVLDGVLTRDRETGFAAAVQDAVSAAIERWGDPGGWIWVLHDDCAPDPECLATLLTAAEASPSAGVLGPLALDWDDPRLVVEAGLSTDASGHRQTGLGPSEVDWARLGQEIRQSTEVLAVPSAGMLVRRELWERLGGFDAEITLLREDIDFGWRANRADSVVLCVPAARMRHARAVTTGLRRVDAPRASVAAVERAQAVRTFLVNCSLPSFLIGVPRLVLLSLVRALGFGMQRRLVEARAELGAAGFLLSGAAGLLEGRTLRRATVRIRGVHGLFTSRLTRLRNGMRATVAHLVRRRLQADAALGRLPDAVVVPAEAPVAPTHIESIRLPVGPAALPAGATGRMRRPAGLRRPPTAVAVALTVPDAETPYGLRPSPHRRPSPVPRDGSGVRKPDLVLVEVDRARLARQVFLAPPVLLFFGLLAVALYVNWGRLGLDLAGGRLLPVPDLAATWSSYLATWHPVAGGTASPAPAALAIIGGLGALLAPVGGTPAAVAVLLLGSMPLSGLLAYVATRRLPVHRWVRALVAAAYALLPPATAAVAQGRLDVVVAHLLVPPVTAGIVALLGRSRTNSSAWLSTAASSAFGLAVIGAFSPLVHLLLLAYALAGFVVVPGYRGTGKRRVAALFVVVLMPLALLLPWPAVVIQHPGVVVHGLGALVPTPVASLVDLMALNPGGPGAWPVVGLVVAVFAVVGIVVRPRRTAIPGMALAVLGGCAVALVHFMGATPITGGTAMFGWTGAALVVAGWGLLSALLGVCRTGGPVISWVRPAAVLGVLGVLGLAVGAVGAGPAGPLTADAPRLASTLQRELADTGRWVLVLADGDPLEPRMTAGRMPSFGDDDLAPVDDASGIRGLSEVLRADPKVGVAQAAASGVLFVVVPTEAEATQLRESAGDLVAEAPPMSDGRPVLRLQPAAGQVTLLSPELARRAVTGGEPPTDLGAAGIVPVEAAPPSVAVRVSDGPAGRLLVLAAEEEPGWKATIDGEPVPIVRAWNHLVAVSLPTRSAEVRLEQPTALRSVLLLTQAAMVLFTVLTAIPSRQGRQGPPSMMVGSTPR</sequence>
<dbReference type="PANTHER" id="PTHR43685:SF3">
    <property type="entry name" value="SLR2126 PROTEIN"/>
    <property type="match status" value="1"/>
</dbReference>
<protein>
    <submittedName>
        <fullName evidence="4">GT2 family glycosyltransferase</fullName>
    </submittedName>
</protein>
<feature type="transmembrane region" description="Helical" evidence="2">
    <location>
        <begin position="839"/>
        <end position="861"/>
    </location>
</feature>
<gene>
    <name evidence="4" type="ORF">FHR82_000141</name>
</gene>
<evidence type="ECO:0000313" key="5">
    <source>
        <dbReference type="Proteomes" id="UP000520767"/>
    </source>
</evidence>
<dbReference type="Gene3D" id="3.90.550.10">
    <property type="entry name" value="Spore Coat Polysaccharide Biosynthesis Protein SpsA, Chain A"/>
    <property type="match status" value="1"/>
</dbReference>
<dbReference type="EMBL" id="JACHJQ010000001">
    <property type="protein sequence ID" value="MBB4903931.1"/>
    <property type="molecule type" value="Genomic_DNA"/>
</dbReference>
<evidence type="ECO:0000256" key="2">
    <source>
        <dbReference type="SAM" id="Phobius"/>
    </source>
</evidence>
<reference evidence="4 5" key="1">
    <citation type="submission" date="2020-08" db="EMBL/GenBank/DDBJ databases">
        <title>Genomic Encyclopedia of Type Strains, Phase III (KMG-III): the genomes of soil and plant-associated and newly described type strains.</title>
        <authorList>
            <person name="Whitman W."/>
        </authorList>
    </citation>
    <scope>NUCLEOTIDE SEQUENCE [LARGE SCALE GENOMIC DNA]</scope>
    <source>
        <strain evidence="4 5">CECT 8960</strain>
    </source>
</reference>
<keyword evidence="2" id="KW-1133">Transmembrane helix</keyword>
<keyword evidence="4" id="KW-0808">Transferase</keyword>
<keyword evidence="5" id="KW-1185">Reference proteome</keyword>
<comment type="caution">
    <text evidence="4">The sequence shown here is derived from an EMBL/GenBank/DDBJ whole genome shotgun (WGS) entry which is preliminary data.</text>
</comment>
<feature type="transmembrane region" description="Helical" evidence="2">
    <location>
        <begin position="748"/>
        <end position="767"/>
    </location>
</feature>
<feature type="domain" description="Glycosyltransferase 2-like" evidence="3">
    <location>
        <begin position="21"/>
        <end position="140"/>
    </location>
</feature>
<dbReference type="InterPro" id="IPR001173">
    <property type="entry name" value="Glyco_trans_2-like"/>
</dbReference>
<feature type="transmembrane region" description="Helical" evidence="2">
    <location>
        <begin position="595"/>
        <end position="612"/>
    </location>
</feature>
<name>A0A7W7VBG1_9PSEU</name>
<keyword evidence="2" id="KW-0472">Membrane</keyword>
<dbReference type="PANTHER" id="PTHR43685">
    <property type="entry name" value="GLYCOSYLTRANSFERASE"/>
    <property type="match status" value="1"/>
</dbReference>
<dbReference type="InterPro" id="IPR029044">
    <property type="entry name" value="Nucleotide-diphossugar_trans"/>
</dbReference>
<evidence type="ECO:0000259" key="3">
    <source>
        <dbReference type="Pfam" id="PF00535"/>
    </source>
</evidence>
<keyword evidence="2" id="KW-0812">Transmembrane</keyword>
<feature type="transmembrane region" description="Helical" evidence="2">
    <location>
        <begin position="644"/>
        <end position="663"/>
    </location>
</feature>
<feature type="transmembrane region" description="Helical" evidence="2">
    <location>
        <begin position="779"/>
        <end position="798"/>
    </location>
</feature>
<dbReference type="SUPFAM" id="SSF53448">
    <property type="entry name" value="Nucleotide-diphospho-sugar transferases"/>
    <property type="match status" value="1"/>
</dbReference>
<dbReference type="Pfam" id="PF00535">
    <property type="entry name" value="Glycos_transf_2"/>
    <property type="match status" value="1"/>
</dbReference>